<reference evidence="1 2" key="1">
    <citation type="submission" date="2017-07" db="EMBL/GenBank/DDBJ databases">
        <title>Genome Sequence of Arenibacter algicola Strain SMS7 Isolated from a culture of the Diatom Skeletonema marinoi.</title>
        <authorList>
            <person name="Topel M."/>
            <person name="Pinder M.I.M."/>
            <person name="Johansson O.N."/>
            <person name="Kourtchenko O."/>
            <person name="Godhe A."/>
            <person name="Clarke A.K."/>
        </authorList>
    </citation>
    <scope>NUCLEOTIDE SEQUENCE [LARGE SCALE GENOMIC DNA]</scope>
    <source>
        <strain evidence="1 2">SMS7</strain>
    </source>
</reference>
<protein>
    <submittedName>
        <fullName evidence="1">Uncharacterized protein</fullName>
    </submittedName>
</protein>
<evidence type="ECO:0000313" key="2">
    <source>
        <dbReference type="Proteomes" id="UP000204551"/>
    </source>
</evidence>
<dbReference type="AlphaFoldDB" id="A0A221UVJ6"/>
<sequence length="91" mass="9728">MTLARAPYLGPLPNPPPRGGNLLEYDKYKFELEFLPLLRRGLGGGLFVTSTESLFGILQTKARHCILIAFPGLGSTIPSVSPANIGGSTFP</sequence>
<accession>A0A221UVJ6</accession>
<evidence type="ECO:0000313" key="1">
    <source>
        <dbReference type="EMBL" id="ASO05283.1"/>
    </source>
</evidence>
<gene>
    <name evidence="1" type="ORF">AREALGSMS7_01819</name>
</gene>
<name>A0A221UVJ6_9FLAO</name>
<dbReference type="KEGG" id="aalg:AREALGSMS7_01819"/>
<dbReference type="EMBL" id="CP022515">
    <property type="protein sequence ID" value="ASO05283.1"/>
    <property type="molecule type" value="Genomic_DNA"/>
</dbReference>
<organism evidence="1 2">
    <name type="scientific">Arenibacter algicola</name>
    <dbReference type="NCBI Taxonomy" id="616991"/>
    <lineage>
        <taxon>Bacteria</taxon>
        <taxon>Pseudomonadati</taxon>
        <taxon>Bacteroidota</taxon>
        <taxon>Flavobacteriia</taxon>
        <taxon>Flavobacteriales</taxon>
        <taxon>Flavobacteriaceae</taxon>
        <taxon>Arenibacter</taxon>
    </lineage>
</organism>
<proteinExistence type="predicted"/>
<dbReference type="Proteomes" id="UP000204551">
    <property type="component" value="Chromosome"/>
</dbReference>